<evidence type="ECO:0000313" key="2">
    <source>
        <dbReference type="EMBL" id="QHU10721.1"/>
    </source>
</evidence>
<proteinExistence type="predicted"/>
<reference evidence="2" key="1">
    <citation type="journal article" date="2020" name="Nature">
        <title>Giant virus diversity and host interactions through global metagenomics.</title>
        <authorList>
            <person name="Schulz F."/>
            <person name="Roux S."/>
            <person name="Paez-Espino D."/>
            <person name="Jungbluth S."/>
            <person name="Walsh D.A."/>
            <person name="Denef V.J."/>
            <person name="McMahon K.D."/>
            <person name="Konstantinidis K.T."/>
            <person name="Eloe-Fadrosh E.A."/>
            <person name="Kyrpides N.C."/>
            <person name="Woyke T."/>
        </authorList>
    </citation>
    <scope>NUCLEOTIDE SEQUENCE</scope>
    <source>
        <strain evidence="2">GVMAG-S-1101165-83</strain>
    </source>
</reference>
<name>A0A6C0K0N7_9ZZZZ</name>
<feature type="compositionally biased region" description="Basic residues" evidence="1">
    <location>
        <begin position="1"/>
        <end position="25"/>
    </location>
</feature>
<sequence length="148" mass="16423">MARTRNRKTLKMRRRNTRKNRKMNKRGGAGMLTPPGSPIQQQGSPNFIDVDTPGSLHLSDLDVTPRNSESGYTTGDSTSGFQGLNLTQQFDDADSGSFTVGEDSINNDNLVPGQQGDDASSFGSLGHGGKRKTRRHKKSRKSRRYRRR</sequence>
<feature type="region of interest" description="Disordered" evidence="1">
    <location>
        <begin position="1"/>
        <end position="148"/>
    </location>
</feature>
<feature type="compositionally biased region" description="Basic residues" evidence="1">
    <location>
        <begin position="128"/>
        <end position="148"/>
    </location>
</feature>
<protein>
    <submittedName>
        <fullName evidence="2">Uncharacterized protein</fullName>
    </submittedName>
</protein>
<organism evidence="2">
    <name type="scientific">viral metagenome</name>
    <dbReference type="NCBI Taxonomy" id="1070528"/>
    <lineage>
        <taxon>unclassified sequences</taxon>
        <taxon>metagenomes</taxon>
        <taxon>organismal metagenomes</taxon>
    </lineage>
</organism>
<evidence type="ECO:0000256" key="1">
    <source>
        <dbReference type="SAM" id="MobiDB-lite"/>
    </source>
</evidence>
<accession>A0A6C0K0N7</accession>
<feature type="compositionally biased region" description="Polar residues" evidence="1">
    <location>
        <begin position="65"/>
        <end position="90"/>
    </location>
</feature>
<dbReference type="EMBL" id="MN740771">
    <property type="protein sequence ID" value="QHU10721.1"/>
    <property type="molecule type" value="Genomic_DNA"/>
</dbReference>
<dbReference type="AlphaFoldDB" id="A0A6C0K0N7"/>